<reference evidence="2" key="1">
    <citation type="journal article" date="2019" name="Int. J. Syst. Evol. Microbiol.">
        <title>The Global Catalogue of Microorganisms (GCM) 10K type strain sequencing project: providing services to taxonomists for standard genome sequencing and annotation.</title>
        <authorList>
            <consortium name="The Broad Institute Genomics Platform"/>
            <consortium name="The Broad Institute Genome Sequencing Center for Infectious Disease"/>
            <person name="Wu L."/>
            <person name="Ma J."/>
        </authorList>
    </citation>
    <scope>NUCLEOTIDE SEQUENCE [LARGE SCALE GENOMIC DNA]</scope>
    <source>
        <strain evidence="2">KLKA75</strain>
    </source>
</reference>
<dbReference type="RefSeq" id="WP_378263871.1">
    <property type="nucleotide sequence ID" value="NZ_JBHSIT010000015.1"/>
</dbReference>
<gene>
    <name evidence="1" type="ORF">ACFPCY_38255</name>
</gene>
<dbReference type="Proteomes" id="UP001595872">
    <property type="component" value="Unassembled WGS sequence"/>
</dbReference>
<accession>A0ABV9UCB6</accession>
<comment type="caution">
    <text evidence="1">The sequence shown here is derived from an EMBL/GenBank/DDBJ whole genome shotgun (WGS) entry which is preliminary data.</text>
</comment>
<evidence type="ECO:0000313" key="1">
    <source>
        <dbReference type="EMBL" id="MFC4913193.1"/>
    </source>
</evidence>
<proteinExistence type="predicted"/>
<sequence length="91" mass="9810">MSEGQLAALGARLAAFGFRVELAADLRVVDASVRGCCAEVAHPSDRVTCRAREDDGGRLWFWTSWGEPIAEAARVEDAAIAINGMFARRTS</sequence>
<dbReference type="EMBL" id="JBHSIT010000015">
    <property type="protein sequence ID" value="MFC4913193.1"/>
    <property type="molecule type" value="Genomic_DNA"/>
</dbReference>
<organism evidence="1 2">
    <name type="scientific">Actinomadura gamaensis</name>
    <dbReference type="NCBI Taxonomy" id="1763541"/>
    <lineage>
        <taxon>Bacteria</taxon>
        <taxon>Bacillati</taxon>
        <taxon>Actinomycetota</taxon>
        <taxon>Actinomycetes</taxon>
        <taxon>Streptosporangiales</taxon>
        <taxon>Thermomonosporaceae</taxon>
        <taxon>Actinomadura</taxon>
    </lineage>
</organism>
<evidence type="ECO:0000313" key="2">
    <source>
        <dbReference type="Proteomes" id="UP001595872"/>
    </source>
</evidence>
<name>A0ABV9UCB6_9ACTN</name>
<keyword evidence="2" id="KW-1185">Reference proteome</keyword>
<protein>
    <submittedName>
        <fullName evidence="1">Uncharacterized protein</fullName>
    </submittedName>
</protein>